<accession>A0ABX1JAG8</accession>
<dbReference type="SUPFAM" id="SSF52833">
    <property type="entry name" value="Thioredoxin-like"/>
    <property type="match status" value="1"/>
</dbReference>
<keyword evidence="2" id="KW-0201">Cytochrome c-type biogenesis</keyword>
<dbReference type="InterPro" id="IPR017937">
    <property type="entry name" value="Thioredoxin_CS"/>
</dbReference>
<dbReference type="PROSITE" id="PS51352">
    <property type="entry name" value="THIOREDOXIN_2"/>
    <property type="match status" value="1"/>
</dbReference>
<dbReference type="InterPro" id="IPR050553">
    <property type="entry name" value="Thioredoxin_ResA/DsbE_sf"/>
</dbReference>
<feature type="domain" description="Thioredoxin" evidence="6">
    <location>
        <begin position="38"/>
        <end position="195"/>
    </location>
</feature>
<dbReference type="PROSITE" id="PS00194">
    <property type="entry name" value="THIOREDOXIN_1"/>
    <property type="match status" value="1"/>
</dbReference>
<dbReference type="InterPro" id="IPR000866">
    <property type="entry name" value="AhpC/TSA"/>
</dbReference>
<dbReference type="InterPro" id="IPR013766">
    <property type="entry name" value="Thioredoxin_domain"/>
</dbReference>
<evidence type="ECO:0000256" key="4">
    <source>
        <dbReference type="ARBA" id="ARBA00023157"/>
    </source>
</evidence>
<evidence type="ECO:0000313" key="8">
    <source>
        <dbReference type="Proteomes" id="UP000715441"/>
    </source>
</evidence>
<protein>
    <submittedName>
        <fullName evidence="7">TlpA family protein disulfide reductase</fullName>
    </submittedName>
</protein>
<sequence>MTTATKWALAVGVLVLGVIIAVLPRDNGAPQQTATPDLSAARAAAALPPCPAGTGEVAQLSGVNTQCLGDGTTLDLGRALAGKTTLVNFWATWCEPCKTELPALASYAAQPGAANVLAVQVASSASDGLALLTRLGVHLPAVFDGEGATGPVRAALKVPSALPASYLVTPDGKVRFIENPRVFDNPDHVRAVVGR</sequence>
<dbReference type="Proteomes" id="UP000715441">
    <property type="component" value="Unassembled WGS sequence"/>
</dbReference>
<keyword evidence="5" id="KW-0676">Redox-active center</keyword>
<dbReference type="PANTHER" id="PTHR42852">
    <property type="entry name" value="THIOL:DISULFIDE INTERCHANGE PROTEIN DSBE"/>
    <property type="match status" value="1"/>
</dbReference>
<keyword evidence="3" id="KW-0735">Signal-anchor</keyword>
<evidence type="ECO:0000259" key="6">
    <source>
        <dbReference type="PROSITE" id="PS51352"/>
    </source>
</evidence>
<dbReference type="RefSeq" id="WP_168518081.1">
    <property type="nucleotide sequence ID" value="NZ_JAAXLS010000014.1"/>
</dbReference>
<dbReference type="PANTHER" id="PTHR42852:SF6">
    <property type="entry name" value="THIOL:DISULFIDE INTERCHANGE PROTEIN DSBE"/>
    <property type="match status" value="1"/>
</dbReference>
<keyword evidence="3" id="KW-0812">Transmembrane</keyword>
<name>A0ABX1JAG8_9PSEU</name>
<evidence type="ECO:0000256" key="1">
    <source>
        <dbReference type="ARBA" id="ARBA00004196"/>
    </source>
</evidence>
<comment type="caution">
    <text evidence="7">The sequence shown here is derived from an EMBL/GenBank/DDBJ whole genome shotgun (WGS) entry which is preliminary data.</text>
</comment>
<evidence type="ECO:0000256" key="2">
    <source>
        <dbReference type="ARBA" id="ARBA00022748"/>
    </source>
</evidence>
<proteinExistence type="predicted"/>
<comment type="subcellular location">
    <subcellularLocation>
        <location evidence="1">Cell envelope</location>
    </subcellularLocation>
</comment>
<dbReference type="Gene3D" id="3.40.30.10">
    <property type="entry name" value="Glutaredoxin"/>
    <property type="match status" value="1"/>
</dbReference>
<dbReference type="EMBL" id="JAAXLS010000014">
    <property type="protein sequence ID" value="NKQ55282.1"/>
    <property type="molecule type" value="Genomic_DNA"/>
</dbReference>
<evidence type="ECO:0000256" key="3">
    <source>
        <dbReference type="ARBA" id="ARBA00022968"/>
    </source>
</evidence>
<evidence type="ECO:0000313" key="7">
    <source>
        <dbReference type="EMBL" id="NKQ55282.1"/>
    </source>
</evidence>
<keyword evidence="8" id="KW-1185">Reference proteome</keyword>
<evidence type="ECO:0000256" key="5">
    <source>
        <dbReference type="ARBA" id="ARBA00023284"/>
    </source>
</evidence>
<reference evidence="7 8" key="1">
    <citation type="submission" date="2020-04" db="EMBL/GenBank/DDBJ databases">
        <title>Novel species.</title>
        <authorList>
            <person name="Teo W.F.A."/>
            <person name="Lipun K."/>
            <person name="Srisuk N."/>
            <person name="Duangmal K."/>
        </authorList>
    </citation>
    <scope>NUCLEOTIDE SEQUENCE [LARGE SCALE GENOMIC DNA]</scope>
    <source>
        <strain evidence="7 8">K13G38</strain>
    </source>
</reference>
<keyword evidence="4" id="KW-1015">Disulfide bond</keyword>
<dbReference type="InterPro" id="IPR036249">
    <property type="entry name" value="Thioredoxin-like_sf"/>
</dbReference>
<dbReference type="CDD" id="cd02966">
    <property type="entry name" value="TlpA_like_family"/>
    <property type="match status" value="1"/>
</dbReference>
<dbReference type="Pfam" id="PF00578">
    <property type="entry name" value="AhpC-TSA"/>
    <property type="match status" value="1"/>
</dbReference>
<gene>
    <name evidence="7" type="ORF">HFP15_20560</name>
</gene>
<organism evidence="7 8">
    <name type="scientific">Amycolatopsis acididurans</name>
    <dbReference type="NCBI Taxonomy" id="2724524"/>
    <lineage>
        <taxon>Bacteria</taxon>
        <taxon>Bacillati</taxon>
        <taxon>Actinomycetota</taxon>
        <taxon>Actinomycetes</taxon>
        <taxon>Pseudonocardiales</taxon>
        <taxon>Pseudonocardiaceae</taxon>
        <taxon>Amycolatopsis</taxon>
    </lineage>
</organism>